<comment type="caution">
    <text evidence="3">The sequence shown here is derived from an EMBL/GenBank/DDBJ whole genome shotgun (WGS) entry which is preliminary data.</text>
</comment>
<feature type="domain" description="SLH" evidence="2">
    <location>
        <begin position="186"/>
        <end position="249"/>
    </location>
</feature>
<keyword evidence="4" id="KW-1185">Reference proteome</keyword>
<dbReference type="InterPro" id="IPR001119">
    <property type="entry name" value="SLH_dom"/>
</dbReference>
<dbReference type="AlphaFoldDB" id="A0A8J7JAY5"/>
<feature type="compositionally biased region" description="Acidic residues" evidence="1">
    <location>
        <begin position="164"/>
        <end position="176"/>
    </location>
</feature>
<feature type="domain" description="SLH" evidence="2">
    <location>
        <begin position="258"/>
        <end position="326"/>
    </location>
</feature>
<evidence type="ECO:0000313" key="4">
    <source>
        <dbReference type="Proteomes" id="UP000654482"/>
    </source>
</evidence>
<evidence type="ECO:0000313" key="3">
    <source>
        <dbReference type="EMBL" id="MBE9116635.1"/>
    </source>
</evidence>
<sequence>MSFGCRPSVGLYLIASVLSLSVASCSNNPIAERWFAPDPELTESPATIESPQEEERVELPENFPEAIPPYPNATLLATELKSAEVGTQTRWTTVDSKDAIAQFYQKAFQKDNWKIIKPLAPTPQSKDTTLVARQDDLEVTLSLSEALEEEAESNFELNYKWDSDTAELPDAPDSDSGESPATTTAGQELTDLEEIPEATRQYVADLAKLGVFVFESDSTFEPNKPVTRGEFARWLVTANNLIHGNTPSKQIRLIPNPTQPAFQDIPKTHPNFAYIQGLAEAGLISSRLSGDPSVVAFRPDAPLTRENLVEWKVPLDIRQALPTGSIQLIKETWGFQDTAKIDPKALKALLADFQNGEQANVRRAFGFTTLFQPKKGVTRAEAATALWYFGYQGEGMSAENALQGKE</sequence>
<feature type="compositionally biased region" description="Polar residues" evidence="1">
    <location>
        <begin position="177"/>
        <end position="187"/>
    </location>
</feature>
<reference evidence="3" key="1">
    <citation type="submission" date="2020-10" db="EMBL/GenBank/DDBJ databases">
        <authorList>
            <person name="Castelo-Branco R."/>
            <person name="Eusebio N."/>
            <person name="Adriana R."/>
            <person name="Vieira A."/>
            <person name="Brugerolle De Fraissinette N."/>
            <person name="Rezende De Castro R."/>
            <person name="Schneider M.P."/>
            <person name="Vasconcelos V."/>
            <person name="Leao P.N."/>
        </authorList>
    </citation>
    <scope>NUCLEOTIDE SEQUENCE</scope>
    <source>
        <strain evidence="3">LEGE 07157</strain>
    </source>
</reference>
<gene>
    <name evidence="3" type="ORF">IQ249_12060</name>
</gene>
<evidence type="ECO:0000259" key="2">
    <source>
        <dbReference type="PROSITE" id="PS51272"/>
    </source>
</evidence>
<dbReference type="EMBL" id="JADEWZ010000016">
    <property type="protein sequence ID" value="MBE9116635.1"/>
    <property type="molecule type" value="Genomic_DNA"/>
</dbReference>
<dbReference type="PROSITE" id="PS51272">
    <property type="entry name" value="SLH"/>
    <property type="match status" value="2"/>
</dbReference>
<protein>
    <submittedName>
        <fullName evidence="3">S-layer homology domain-containing protein</fullName>
    </submittedName>
</protein>
<dbReference type="Pfam" id="PF00395">
    <property type="entry name" value="SLH"/>
    <property type="match status" value="2"/>
</dbReference>
<dbReference type="PANTHER" id="PTHR33740">
    <property type="entry name" value="GPI-ANCHORED ADHESIN-LIKE PROTEIN"/>
    <property type="match status" value="1"/>
</dbReference>
<feature type="region of interest" description="Disordered" evidence="1">
    <location>
        <begin position="154"/>
        <end position="195"/>
    </location>
</feature>
<evidence type="ECO:0000256" key="1">
    <source>
        <dbReference type="SAM" id="MobiDB-lite"/>
    </source>
</evidence>
<accession>A0A8J7JAY5</accession>
<dbReference type="RefSeq" id="WP_194029729.1">
    <property type="nucleotide sequence ID" value="NZ_JADEWZ010000016.1"/>
</dbReference>
<organism evidence="3 4">
    <name type="scientific">Lusitaniella coriacea LEGE 07157</name>
    <dbReference type="NCBI Taxonomy" id="945747"/>
    <lineage>
        <taxon>Bacteria</taxon>
        <taxon>Bacillati</taxon>
        <taxon>Cyanobacteriota</taxon>
        <taxon>Cyanophyceae</taxon>
        <taxon>Spirulinales</taxon>
        <taxon>Lusitaniellaceae</taxon>
        <taxon>Lusitaniella</taxon>
    </lineage>
</organism>
<proteinExistence type="predicted"/>
<dbReference type="Proteomes" id="UP000654482">
    <property type="component" value="Unassembled WGS sequence"/>
</dbReference>
<dbReference type="PANTHER" id="PTHR33740:SF3">
    <property type="entry name" value="GPI-ANCHORED ADHESIN-LIKE PROTEIN"/>
    <property type="match status" value="1"/>
</dbReference>
<dbReference type="PROSITE" id="PS51257">
    <property type="entry name" value="PROKAR_LIPOPROTEIN"/>
    <property type="match status" value="1"/>
</dbReference>
<name>A0A8J7JAY5_9CYAN</name>